<dbReference type="InterPro" id="IPR027417">
    <property type="entry name" value="P-loop_NTPase"/>
</dbReference>
<reference evidence="1 3" key="1">
    <citation type="journal article" date="2008" name="Science">
        <title>The Physcomitrella genome reveals evolutionary insights into the conquest of land by plants.</title>
        <authorList>
            <person name="Rensing S."/>
            <person name="Lang D."/>
            <person name="Zimmer A."/>
            <person name="Terry A."/>
            <person name="Salamov A."/>
            <person name="Shapiro H."/>
            <person name="Nishiyama T."/>
            <person name="Perroud P.-F."/>
            <person name="Lindquist E."/>
            <person name="Kamisugi Y."/>
            <person name="Tanahashi T."/>
            <person name="Sakakibara K."/>
            <person name="Fujita T."/>
            <person name="Oishi K."/>
            <person name="Shin-I T."/>
            <person name="Kuroki Y."/>
            <person name="Toyoda A."/>
            <person name="Suzuki Y."/>
            <person name="Hashimoto A."/>
            <person name="Yamaguchi K."/>
            <person name="Sugano A."/>
            <person name="Kohara Y."/>
            <person name="Fujiyama A."/>
            <person name="Anterola A."/>
            <person name="Aoki S."/>
            <person name="Ashton N."/>
            <person name="Barbazuk W.B."/>
            <person name="Barker E."/>
            <person name="Bennetzen J."/>
            <person name="Bezanilla M."/>
            <person name="Blankenship R."/>
            <person name="Cho S.H."/>
            <person name="Dutcher S."/>
            <person name="Estelle M."/>
            <person name="Fawcett J.A."/>
            <person name="Gundlach H."/>
            <person name="Hanada K."/>
            <person name="Heyl A."/>
            <person name="Hicks K.A."/>
            <person name="Hugh J."/>
            <person name="Lohr M."/>
            <person name="Mayer K."/>
            <person name="Melkozernov A."/>
            <person name="Murata T."/>
            <person name="Nelson D."/>
            <person name="Pils B."/>
            <person name="Prigge M."/>
            <person name="Reiss B."/>
            <person name="Renner T."/>
            <person name="Rombauts S."/>
            <person name="Rushton P."/>
            <person name="Sanderfoot A."/>
            <person name="Schween G."/>
            <person name="Shiu S.-H."/>
            <person name="Stueber K."/>
            <person name="Theodoulou F.L."/>
            <person name="Tu H."/>
            <person name="Van de Peer Y."/>
            <person name="Verrier P.J."/>
            <person name="Waters E."/>
            <person name="Wood A."/>
            <person name="Yang L."/>
            <person name="Cove D."/>
            <person name="Cuming A."/>
            <person name="Hasebe M."/>
            <person name="Lucas S."/>
            <person name="Mishler D.B."/>
            <person name="Reski R."/>
            <person name="Grigoriev I."/>
            <person name="Quatrano R.S."/>
            <person name="Boore J.L."/>
        </authorList>
    </citation>
    <scope>NUCLEOTIDE SEQUENCE [LARGE SCALE GENOMIC DNA]</scope>
    <source>
        <strain evidence="2 3">cv. Gransden 2004</strain>
    </source>
</reference>
<accession>A0A2K1JVK3</accession>
<dbReference type="PaxDb" id="3218-PP1S31_304V6.1"/>
<evidence type="ECO:0000313" key="3">
    <source>
        <dbReference type="Proteomes" id="UP000006727"/>
    </source>
</evidence>
<protein>
    <submittedName>
        <fullName evidence="1 2">Uncharacterized protein</fullName>
    </submittedName>
</protein>
<name>A0A2K1JVK3_PHYPA</name>
<keyword evidence="3" id="KW-1185">Reference proteome</keyword>
<dbReference type="Proteomes" id="UP000006727">
    <property type="component" value="Chromosome 11"/>
</dbReference>
<evidence type="ECO:0000313" key="1">
    <source>
        <dbReference type="EMBL" id="PNR45554.1"/>
    </source>
</evidence>
<dbReference type="EMBL" id="ABEU02000011">
    <property type="protein sequence ID" value="PNR45554.1"/>
    <property type="molecule type" value="Genomic_DNA"/>
</dbReference>
<sequence>MILLLCTLHSSAALTTWQEMLFSGPRGMQNTLLARAISRASCLPFMIPCPAEFVQSCTRNGSDKKLDVFFTARTNASL</sequence>
<reference evidence="1 3" key="2">
    <citation type="journal article" date="2018" name="Plant J.">
        <title>The Physcomitrella patens chromosome-scale assembly reveals moss genome structure and evolution.</title>
        <authorList>
            <person name="Lang D."/>
            <person name="Ullrich K.K."/>
            <person name="Murat F."/>
            <person name="Fuchs J."/>
            <person name="Jenkins J."/>
            <person name="Haas F.B."/>
            <person name="Piednoel M."/>
            <person name="Gundlach H."/>
            <person name="Van Bel M."/>
            <person name="Meyberg R."/>
            <person name="Vives C."/>
            <person name="Morata J."/>
            <person name="Symeonidi A."/>
            <person name="Hiss M."/>
            <person name="Muchero W."/>
            <person name="Kamisugi Y."/>
            <person name="Saleh O."/>
            <person name="Blanc G."/>
            <person name="Decker E.L."/>
            <person name="van Gessel N."/>
            <person name="Grimwood J."/>
            <person name="Hayes R.D."/>
            <person name="Graham S.W."/>
            <person name="Gunter L.E."/>
            <person name="McDaniel S.F."/>
            <person name="Hoernstein S.N.W."/>
            <person name="Larsson A."/>
            <person name="Li F.W."/>
            <person name="Perroud P.F."/>
            <person name="Phillips J."/>
            <person name="Ranjan P."/>
            <person name="Rokshar D.S."/>
            <person name="Rothfels C.J."/>
            <person name="Schneider L."/>
            <person name="Shu S."/>
            <person name="Stevenson D.W."/>
            <person name="Thummler F."/>
            <person name="Tillich M."/>
            <person name="Villarreal Aguilar J.C."/>
            <person name="Widiez T."/>
            <person name="Wong G.K."/>
            <person name="Wymore A."/>
            <person name="Zhang Y."/>
            <person name="Zimmer A.D."/>
            <person name="Quatrano R.S."/>
            <person name="Mayer K.F.X."/>
            <person name="Goodstein D."/>
            <person name="Casacuberta J.M."/>
            <person name="Vandepoele K."/>
            <person name="Reski R."/>
            <person name="Cuming A.C."/>
            <person name="Tuskan G.A."/>
            <person name="Maumus F."/>
            <person name="Salse J."/>
            <person name="Schmutz J."/>
            <person name="Rensing S.A."/>
        </authorList>
    </citation>
    <scope>NUCLEOTIDE SEQUENCE [LARGE SCALE GENOMIC DNA]</scope>
    <source>
        <strain evidence="2 3">cv. Gransden 2004</strain>
    </source>
</reference>
<dbReference type="InParanoid" id="A0A2K1JVK3"/>
<dbReference type="Gramene" id="Pp3c11_21290V3.1">
    <property type="protein sequence ID" value="PAC:32959022.CDS.1"/>
    <property type="gene ID" value="Pp3c11_21290"/>
</dbReference>
<dbReference type="EnsemblPlants" id="Pp3c11_21290V3.1">
    <property type="protein sequence ID" value="PAC:32959022.CDS.1"/>
    <property type="gene ID" value="Pp3c11_21290"/>
</dbReference>
<evidence type="ECO:0000313" key="2">
    <source>
        <dbReference type="EnsemblPlants" id="PAC:32959022.CDS.1"/>
    </source>
</evidence>
<gene>
    <name evidence="1" type="ORF">PHYPA_015325</name>
</gene>
<dbReference type="SUPFAM" id="SSF52540">
    <property type="entry name" value="P-loop containing nucleoside triphosphate hydrolases"/>
    <property type="match status" value="1"/>
</dbReference>
<reference evidence="2" key="3">
    <citation type="submission" date="2020-12" db="UniProtKB">
        <authorList>
            <consortium name="EnsemblPlants"/>
        </authorList>
    </citation>
    <scope>IDENTIFICATION</scope>
</reference>
<organism evidence="1">
    <name type="scientific">Physcomitrium patens</name>
    <name type="common">Spreading-leaved earth moss</name>
    <name type="synonym">Physcomitrella patens</name>
    <dbReference type="NCBI Taxonomy" id="3218"/>
    <lineage>
        <taxon>Eukaryota</taxon>
        <taxon>Viridiplantae</taxon>
        <taxon>Streptophyta</taxon>
        <taxon>Embryophyta</taxon>
        <taxon>Bryophyta</taxon>
        <taxon>Bryophytina</taxon>
        <taxon>Bryopsida</taxon>
        <taxon>Funariidae</taxon>
        <taxon>Funariales</taxon>
        <taxon>Funariaceae</taxon>
        <taxon>Physcomitrium</taxon>
    </lineage>
</organism>
<proteinExistence type="predicted"/>
<dbReference type="AlphaFoldDB" id="A0A2K1JVK3"/>